<dbReference type="InterPro" id="IPR050261">
    <property type="entry name" value="FrsA_esterase"/>
</dbReference>
<dbReference type="Gene3D" id="1.20.1440.110">
    <property type="entry name" value="acylaminoacyl peptidase"/>
    <property type="match status" value="1"/>
</dbReference>
<evidence type="ECO:0000313" key="2">
    <source>
        <dbReference type="EMBL" id="CEO44414.1"/>
    </source>
</evidence>
<dbReference type="PANTHER" id="PTHR22946:SF12">
    <property type="entry name" value="CONIDIAL PIGMENT BIOSYNTHESIS PROTEIN AYG1 (AFU_ORTHOLOGUE AFUA_2G17550)"/>
    <property type="match status" value="1"/>
</dbReference>
<accession>A0A0B7JIF6</accession>
<dbReference type="AlphaFoldDB" id="A0A0B7JIF6"/>
<dbReference type="InterPro" id="IPR029058">
    <property type="entry name" value="AB_hydrolase_fold"/>
</dbReference>
<evidence type="ECO:0000256" key="1">
    <source>
        <dbReference type="SAM" id="SignalP"/>
    </source>
</evidence>
<name>A0A0B7JIF6_BIOOC</name>
<dbReference type="EMBL" id="CDPU01000001">
    <property type="protein sequence ID" value="CEO44414.1"/>
    <property type="molecule type" value="Genomic_DNA"/>
</dbReference>
<proteinExistence type="predicted"/>
<sequence length="457" mass="50198">MRITSTFFVLGAVYVLGQQQENSSSIIYQLSSDPEFAFLLEEYMSLSNGGGANTGEVLRLASQITPGDFESWYSEFKYMADSLHEKADAIDKKRFPVSARDTYFRSASYYRGADFFLHSNQSDPRIFSLWDSALADFDTATSLLPNPPFRKNLTGDGFDIPIMFFPAATVGHGNHNASRPQGRIPTVIVGSGYDGSQEALYHSIGRAITERGWNYVSYEGPGQPTVRRQQKIGFIPNWWDVVTPIVDYLESRLDVDAQKVALIGESFGGTLAPMAASREHRISAVLAIDGLMSLFKALTSQLPDALNNLFASGNSEVFDETMLGLMNNATVPTQFRWVIAQGLWSFNTTSPFEWFTRLSKIALDEEIVANITCPTFVGDGEHDTLAGSGQPQELAAALGSLATYNQFKQDLGAGEHCQIGAEAQLAQVSLDWLGDVWDGIKLSNNITSGAYKASQNF</sequence>
<protein>
    <submittedName>
        <fullName evidence="2">Uncharacterized protein</fullName>
    </submittedName>
</protein>
<dbReference type="PANTHER" id="PTHR22946">
    <property type="entry name" value="DIENELACTONE HYDROLASE DOMAIN-CONTAINING PROTEIN-RELATED"/>
    <property type="match status" value="1"/>
</dbReference>
<gene>
    <name evidence="2" type="ORF">BN869_000000469_1</name>
</gene>
<dbReference type="SUPFAM" id="SSF53474">
    <property type="entry name" value="alpha/beta-Hydrolases"/>
    <property type="match status" value="1"/>
</dbReference>
<reference evidence="2" key="1">
    <citation type="submission" date="2015-01" db="EMBL/GenBank/DDBJ databases">
        <authorList>
            <person name="Durling Mikael"/>
        </authorList>
    </citation>
    <scope>NUCLEOTIDE SEQUENCE</scope>
</reference>
<feature type="signal peptide" evidence="1">
    <location>
        <begin position="1"/>
        <end position="17"/>
    </location>
</feature>
<dbReference type="Gene3D" id="3.40.50.1820">
    <property type="entry name" value="alpha/beta hydrolase"/>
    <property type="match status" value="1"/>
</dbReference>
<keyword evidence="1" id="KW-0732">Signal</keyword>
<feature type="chain" id="PRO_5002133904" evidence="1">
    <location>
        <begin position="18"/>
        <end position="457"/>
    </location>
</feature>
<organism evidence="2">
    <name type="scientific">Bionectria ochroleuca</name>
    <name type="common">Gliocladium roseum</name>
    <dbReference type="NCBI Taxonomy" id="29856"/>
    <lineage>
        <taxon>Eukaryota</taxon>
        <taxon>Fungi</taxon>
        <taxon>Dikarya</taxon>
        <taxon>Ascomycota</taxon>
        <taxon>Pezizomycotina</taxon>
        <taxon>Sordariomycetes</taxon>
        <taxon>Hypocreomycetidae</taxon>
        <taxon>Hypocreales</taxon>
        <taxon>Bionectriaceae</taxon>
        <taxon>Clonostachys</taxon>
    </lineage>
</organism>